<proteinExistence type="inferred from homology"/>
<evidence type="ECO:0000313" key="3">
    <source>
        <dbReference type="EMBL" id="MDA0160147.1"/>
    </source>
</evidence>
<feature type="signal peptide" evidence="2">
    <location>
        <begin position="1"/>
        <end position="19"/>
    </location>
</feature>
<dbReference type="EMBL" id="JAPDOD010000004">
    <property type="protein sequence ID" value="MDA0160147.1"/>
    <property type="molecule type" value="Genomic_DNA"/>
</dbReference>
<dbReference type="Proteomes" id="UP001149140">
    <property type="component" value="Unassembled WGS sequence"/>
</dbReference>
<keyword evidence="4" id="KW-1185">Reference proteome</keyword>
<dbReference type="InterPro" id="IPR011042">
    <property type="entry name" value="6-blade_b-propeller_TolB-like"/>
</dbReference>
<organism evidence="3 4">
    <name type="scientific">Solirubrobacter ginsenosidimutans</name>
    <dbReference type="NCBI Taxonomy" id="490573"/>
    <lineage>
        <taxon>Bacteria</taxon>
        <taxon>Bacillati</taxon>
        <taxon>Actinomycetota</taxon>
        <taxon>Thermoleophilia</taxon>
        <taxon>Solirubrobacterales</taxon>
        <taxon>Solirubrobacteraceae</taxon>
        <taxon>Solirubrobacter</taxon>
    </lineage>
</organism>
<protein>
    <submittedName>
        <fullName evidence="3">Uncharacterized protein</fullName>
    </submittedName>
</protein>
<dbReference type="Pfam" id="PF07676">
    <property type="entry name" value="PD40"/>
    <property type="match status" value="5"/>
</dbReference>
<dbReference type="SUPFAM" id="SSF69304">
    <property type="entry name" value="Tricorn protease N-terminal domain"/>
    <property type="match status" value="1"/>
</dbReference>
<accession>A0A9X3MQX0</accession>
<feature type="chain" id="PRO_5040858655" evidence="2">
    <location>
        <begin position="20"/>
        <end position="447"/>
    </location>
</feature>
<dbReference type="PANTHER" id="PTHR36842">
    <property type="entry name" value="PROTEIN TOLB HOMOLOG"/>
    <property type="match status" value="1"/>
</dbReference>
<sequence length="447" mass="47590">MFIAHRACLLAGTALLACAAPSAEAEPVNGRIAFTTFESSADPAAGDIWTMNADGADKRQAIFDPGYDAQSDWSPDGTRIVFRSRHNNQYEVSIVDFSVLDPATGRPRVVELPKAPDGTQSSQPAWFPDGSALLYRRTNGPESTRSDIWAMNLDGTNRHPVAVLPQDQFYPSFSPDRSKLLFATVAPPSGRSIQVMDVATGAVTTLFDYSAQSFDSAPAWSPDGRQIAFESNLDGDMEIFVMNADGSNVRQITHNTLWDEGPAWSPDGTRFAFSRGADDLHLDIWTMNADGFDARQLTTYPGRDESPDWGVNPHPVSVGANVAPVLSLQLGTGGFGAFIPGVARDYSASVAGSVTSTAGNATLSAADNTGRSPGHLVNGTYALAQPLLLRAAGGTFAPLPADLLRYPGPVSNAQVEVQFQQAVGATEPLRTGTYAKTLTFTLSTTEP</sequence>
<keyword evidence="2" id="KW-0732">Signal</keyword>
<dbReference type="AlphaFoldDB" id="A0A9X3MQX0"/>
<dbReference type="PANTHER" id="PTHR36842:SF1">
    <property type="entry name" value="PROTEIN TOLB"/>
    <property type="match status" value="1"/>
</dbReference>
<evidence type="ECO:0000256" key="2">
    <source>
        <dbReference type="SAM" id="SignalP"/>
    </source>
</evidence>
<comment type="similarity">
    <text evidence="1">Belongs to the TolB family.</text>
</comment>
<dbReference type="InterPro" id="IPR011659">
    <property type="entry name" value="WD40"/>
</dbReference>
<evidence type="ECO:0000256" key="1">
    <source>
        <dbReference type="ARBA" id="ARBA00009820"/>
    </source>
</evidence>
<dbReference type="RefSeq" id="WP_270038914.1">
    <property type="nucleotide sequence ID" value="NZ_JAPDOD010000004.1"/>
</dbReference>
<comment type="caution">
    <text evidence="3">The sequence shown here is derived from an EMBL/GenBank/DDBJ whole genome shotgun (WGS) entry which is preliminary data.</text>
</comment>
<evidence type="ECO:0000313" key="4">
    <source>
        <dbReference type="Proteomes" id="UP001149140"/>
    </source>
</evidence>
<name>A0A9X3MQX0_9ACTN</name>
<gene>
    <name evidence="3" type="ORF">OM076_07730</name>
</gene>
<dbReference type="PROSITE" id="PS51257">
    <property type="entry name" value="PROKAR_LIPOPROTEIN"/>
    <property type="match status" value="1"/>
</dbReference>
<dbReference type="Gene3D" id="2.120.10.30">
    <property type="entry name" value="TolB, C-terminal domain"/>
    <property type="match status" value="2"/>
</dbReference>
<reference evidence="3" key="1">
    <citation type="submission" date="2022-10" db="EMBL/GenBank/DDBJ databases">
        <title>The WGS of Solirubrobacter ginsenosidimutans DSM 21036.</title>
        <authorList>
            <person name="Jiang Z."/>
        </authorList>
    </citation>
    <scope>NUCLEOTIDE SEQUENCE</scope>
    <source>
        <strain evidence="3">DSM 21036</strain>
    </source>
</reference>